<accession>A0ABT4YD18</accession>
<organism evidence="2 3">
    <name type="scientific">Metapseudomonas resinovorans</name>
    <name type="common">Pseudomonas resinovorans</name>
    <dbReference type="NCBI Taxonomy" id="53412"/>
    <lineage>
        <taxon>Bacteria</taxon>
        <taxon>Pseudomonadati</taxon>
        <taxon>Pseudomonadota</taxon>
        <taxon>Gammaproteobacteria</taxon>
        <taxon>Pseudomonadales</taxon>
        <taxon>Pseudomonadaceae</taxon>
        <taxon>Metapseudomonas</taxon>
    </lineage>
</organism>
<keyword evidence="1" id="KW-0812">Transmembrane</keyword>
<comment type="caution">
    <text evidence="2">The sequence shown here is derived from an EMBL/GenBank/DDBJ whole genome shotgun (WGS) entry which is preliminary data.</text>
</comment>
<feature type="transmembrane region" description="Helical" evidence="1">
    <location>
        <begin position="34"/>
        <end position="53"/>
    </location>
</feature>
<name>A0ABT4YD18_METRE</name>
<dbReference type="EMBL" id="JANEWF010000050">
    <property type="protein sequence ID" value="MDA8486504.1"/>
    <property type="molecule type" value="Genomic_DNA"/>
</dbReference>
<evidence type="ECO:0000313" key="2">
    <source>
        <dbReference type="EMBL" id="MDA8486504.1"/>
    </source>
</evidence>
<proteinExistence type="predicted"/>
<sequence length="91" mass="10202">MREYDMKELSDADALEFYETDQFQQARQTRRSGAAILALMVLCTFTARGIEAICPGTPWMWAPVVVALLLVTGWGAHYIWQCAKAIPPPGR</sequence>
<evidence type="ECO:0000313" key="3">
    <source>
        <dbReference type="Proteomes" id="UP001211689"/>
    </source>
</evidence>
<feature type="transmembrane region" description="Helical" evidence="1">
    <location>
        <begin position="59"/>
        <end position="80"/>
    </location>
</feature>
<dbReference type="Proteomes" id="UP001211689">
    <property type="component" value="Unassembled WGS sequence"/>
</dbReference>
<reference evidence="2 3" key="1">
    <citation type="submission" date="2022-07" db="EMBL/GenBank/DDBJ databases">
        <title>Genome Analysis of Selected Gammaproteobacteria from Nigerian Food snails.</title>
        <authorList>
            <person name="Okafor A.C."/>
        </authorList>
    </citation>
    <scope>NUCLEOTIDE SEQUENCE [LARGE SCALE GENOMIC DNA]</scope>
    <source>
        <strain evidence="2 3">Awg 2</strain>
    </source>
</reference>
<evidence type="ECO:0008006" key="4">
    <source>
        <dbReference type="Google" id="ProtNLM"/>
    </source>
</evidence>
<evidence type="ECO:0000256" key="1">
    <source>
        <dbReference type="SAM" id="Phobius"/>
    </source>
</evidence>
<keyword evidence="1" id="KW-1133">Transmembrane helix</keyword>
<keyword evidence="1" id="KW-0472">Membrane</keyword>
<gene>
    <name evidence="2" type="ORF">NNO07_25845</name>
</gene>
<dbReference type="RefSeq" id="WP_271472400.1">
    <property type="nucleotide sequence ID" value="NZ_JANEWF010000050.1"/>
</dbReference>
<protein>
    <recommendedName>
        <fullName evidence="4">2TM domain-containing protein</fullName>
    </recommendedName>
</protein>
<keyword evidence="3" id="KW-1185">Reference proteome</keyword>